<evidence type="ECO:0000256" key="4">
    <source>
        <dbReference type="ARBA" id="ARBA00022801"/>
    </source>
</evidence>
<keyword evidence="3 7" id="KW-0812">Transmembrane</keyword>
<feature type="transmembrane region" description="Helical" evidence="7">
    <location>
        <begin position="25"/>
        <end position="47"/>
    </location>
</feature>
<feature type="transmembrane region" description="Helical" evidence="7">
    <location>
        <begin position="101"/>
        <end position="120"/>
    </location>
</feature>
<gene>
    <name evidence="9" type="ORF">A3C94_01235</name>
</gene>
<keyword evidence="4" id="KW-0378">Hydrolase</keyword>
<dbReference type="PANTHER" id="PTHR14969">
    <property type="entry name" value="SPHINGOSINE-1-PHOSPHATE PHOSPHOHYDROLASE"/>
    <property type="match status" value="1"/>
</dbReference>
<evidence type="ECO:0000313" key="10">
    <source>
        <dbReference type="Proteomes" id="UP000177232"/>
    </source>
</evidence>
<dbReference type="PANTHER" id="PTHR14969:SF62">
    <property type="entry name" value="DECAPRENYLPHOSPHORYL-5-PHOSPHORIBOSE PHOSPHATASE RV3807C-RELATED"/>
    <property type="match status" value="1"/>
</dbReference>
<feature type="transmembrane region" description="Helical" evidence="7">
    <location>
        <begin position="59"/>
        <end position="81"/>
    </location>
</feature>
<dbReference type="Pfam" id="PF01569">
    <property type="entry name" value="PAP2"/>
    <property type="match status" value="1"/>
</dbReference>
<dbReference type="Proteomes" id="UP000177232">
    <property type="component" value="Unassembled WGS sequence"/>
</dbReference>
<evidence type="ECO:0000256" key="2">
    <source>
        <dbReference type="ARBA" id="ARBA00022475"/>
    </source>
</evidence>
<dbReference type="SMART" id="SM00014">
    <property type="entry name" value="acidPPc"/>
    <property type="match status" value="1"/>
</dbReference>
<comment type="caution">
    <text evidence="9">The sequence shown here is derived from an EMBL/GenBank/DDBJ whole genome shotgun (WGS) entry which is preliminary data.</text>
</comment>
<reference evidence="9 10" key="1">
    <citation type="journal article" date="2016" name="Nat. Commun.">
        <title>Thousands of microbial genomes shed light on interconnected biogeochemical processes in an aquifer system.</title>
        <authorList>
            <person name="Anantharaman K."/>
            <person name="Brown C.T."/>
            <person name="Hug L.A."/>
            <person name="Sharon I."/>
            <person name="Castelle C.J."/>
            <person name="Probst A.J."/>
            <person name="Thomas B.C."/>
            <person name="Singh A."/>
            <person name="Wilkins M.J."/>
            <person name="Karaoz U."/>
            <person name="Brodie E.L."/>
            <person name="Williams K.H."/>
            <person name="Hubbard S.S."/>
            <person name="Banfield J.F."/>
        </authorList>
    </citation>
    <scope>NUCLEOTIDE SEQUENCE [LARGE SCALE GENOMIC DNA]</scope>
</reference>
<feature type="transmembrane region" description="Helical" evidence="7">
    <location>
        <begin position="127"/>
        <end position="145"/>
    </location>
</feature>
<dbReference type="Gene3D" id="1.20.144.10">
    <property type="entry name" value="Phosphatidic acid phosphatase type 2/haloperoxidase"/>
    <property type="match status" value="1"/>
</dbReference>
<dbReference type="AlphaFoldDB" id="A0A1F6DTT4"/>
<proteinExistence type="predicted"/>
<dbReference type="GO" id="GO:0005886">
    <property type="term" value="C:plasma membrane"/>
    <property type="evidence" value="ECO:0007669"/>
    <property type="project" value="UniProtKB-SubCell"/>
</dbReference>
<evidence type="ECO:0000256" key="7">
    <source>
        <dbReference type="SAM" id="Phobius"/>
    </source>
</evidence>
<comment type="subcellular location">
    <subcellularLocation>
        <location evidence="1">Cell membrane</location>
        <topology evidence="1">Multi-pass membrane protein</topology>
    </subcellularLocation>
</comment>
<evidence type="ECO:0000313" key="9">
    <source>
        <dbReference type="EMBL" id="OGG64859.1"/>
    </source>
</evidence>
<name>A0A1F6DTT4_9BACT</name>
<dbReference type="InterPro" id="IPR036938">
    <property type="entry name" value="PAP2/HPO_sf"/>
</dbReference>
<organism evidence="9 10">
    <name type="scientific">Candidatus Kaiserbacteria bacterium RIFCSPHIGHO2_02_FULL_55_17</name>
    <dbReference type="NCBI Taxonomy" id="1798496"/>
    <lineage>
        <taxon>Bacteria</taxon>
        <taxon>Candidatus Kaiseribacteriota</taxon>
    </lineage>
</organism>
<dbReference type="EMBL" id="MFLJ01000009">
    <property type="protein sequence ID" value="OGG64859.1"/>
    <property type="molecule type" value="Genomic_DNA"/>
</dbReference>
<evidence type="ECO:0000259" key="8">
    <source>
        <dbReference type="SMART" id="SM00014"/>
    </source>
</evidence>
<evidence type="ECO:0000256" key="1">
    <source>
        <dbReference type="ARBA" id="ARBA00004651"/>
    </source>
</evidence>
<accession>A0A1F6DTT4</accession>
<feature type="domain" description="Phosphatidic acid phosphatase type 2/haloperoxidase" evidence="8">
    <location>
        <begin position="58"/>
        <end position="166"/>
    </location>
</feature>
<dbReference type="GO" id="GO:0016787">
    <property type="term" value="F:hydrolase activity"/>
    <property type="evidence" value="ECO:0007669"/>
    <property type="project" value="UniProtKB-KW"/>
</dbReference>
<dbReference type="InterPro" id="IPR000326">
    <property type="entry name" value="PAP2/HPO"/>
</dbReference>
<feature type="transmembrane region" description="Helical" evidence="7">
    <location>
        <begin position="151"/>
        <end position="169"/>
    </location>
</feature>
<keyword evidence="2" id="KW-1003">Cell membrane</keyword>
<evidence type="ECO:0000256" key="6">
    <source>
        <dbReference type="ARBA" id="ARBA00023136"/>
    </source>
</evidence>
<dbReference type="STRING" id="1798496.A3C94_01235"/>
<dbReference type="SUPFAM" id="SSF48317">
    <property type="entry name" value="Acid phosphatase/Vanadium-dependent haloperoxidase"/>
    <property type="match status" value="1"/>
</dbReference>
<evidence type="ECO:0000256" key="5">
    <source>
        <dbReference type="ARBA" id="ARBA00022989"/>
    </source>
</evidence>
<sequence>MEIVDVQLFYLLNNLAGQSPFFDGVVVFFASYLPYFLVALLLVLVFFSNSPKREKGELLFVATVASVIARFGVTEIIRFFYHRPRPFLDLPVTQLLTSSKWSFPSGHAAFFFAMATAVYCYNKKWGIGFFTAALLIGTSRVVAGIHYPSDIIGGALIGVGVAYATVSLVRRIASADRHVVSVN</sequence>
<keyword evidence="5 7" id="KW-1133">Transmembrane helix</keyword>
<dbReference type="CDD" id="cd01610">
    <property type="entry name" value="PAP2_like"/>
    <property type="match status" value="1"/>
</dbReference>
<protein>
    <recommendedName>
        <fullName evidence="8">Phosphatidic acid phosphatase type 2/haloperoxidase domain-containing protein</fullName>
    </recommendedName>
</protein>
<evidence type="ECO:0000256" key="3">
    <source>
        <dbReference type="ARBA" id="ARBA00022692"/>
    </source>
</evidence>
<keyword evidence="6 7" id="KW-0472">Membrane</keyword>